<reference evidence="1" key="1">
    <citation type="journal article" date="2020" name="Nature">
        <title>Giant virus diversity and host interactions through global metagenomics.</title>
        <authorList>
            <person name="Schulz F."/>
            <person name="Roux S."/>
            <person name="Paez-Espino D."/>
            <person name="Jungbluth S."/>
            <person name="Walsh D.A."/>
            <person name="Denef V.J."/>
            <person name="McMahon K.D."/>
            <person name="Konstantinidis K.T."/>
            <person name="Eloe-Fadrosh E.A."/>
            <person name="Kyrpides N.C."/>
            <person name="Woyke T."/>
        </authorList>
    </citation>
    <scope>NUCLEOTIDE SEQUENCE</scope>
    <source>
        <strain evidence="1">GVMAG-M-3300020182-84</strain>
    </source>
</reference>
<organism evidence="1">
    <name type="scientific">viral metagenome</name>
    <dbReference type="NCBI Taxonomy" id="1070528"/>
    <lineage>
        <taxon>unclassified sequences</taxon>
        <taxon>metagenomes</taxon>
        <taxon>organismal metagenomes</taxon>
    </lineage>
</organism>
<name>A0A6C0C2K7_9ZZZZ</name>
<protein>
    <submittedName>
        <fullName evidence="1">Uncharacterized protein</fullName>
    </submittedName>
</protein>
<evidence type="ECO:0000313" key="1">
    <source>
        <dbReference type="EMBL" id="QHS98321.1"/>
    </source>
</evidence>
<dbReference type="AlphaFoldDB" id="A0A6C0C2K7"/>
<sequence length="350" mass="42091">MIEINDIREQKDFSNTTFSNFKKSDVKKELLSNLLKGNIEPACYWCAEYICSGHFSELWDIFLLYFGKHIHVGNPKILIYLHKRFDLFKSLMSNSDYITDLHARNNNTIRDLFAEIICVLSLSKKQYSIEHVKINRQEEFDITNLQEHLIADNTNYVLYVYKQKDPRELFIPFNELIYNIEMKNCRKSSWWIEWLLEYDLICRKKKQQSKCEERFEYSVQEKYRQDIVWIIWDIFYYFANKDNDKFIVSVLNSLQNIFCIKYTTACCKKRRFLLYFGITLLTENINRNEPIIHNKDTVSNVIANINQIYKEIKKSEESPNMEYLFSNIEDKDNLEKSKNRIEFVNSISIL</sequence>
<accession>A0A6C0C2K7</accession>
<dbReference type="EMBL" id="MN739314">
    <property type="protein sequence ID" value="QHS98321.1"/>
    <property type="molecule type" value="Genomic_DNA"/>
</dbReference>
<proteinExistence type="predicted"/>